<dbReference type="GO" id="GO:0046872">
    <property type="term" value="F:metal ion binding"/>
    <property type="evidence" value="ECO:0007669"/>
    <property type="project" value="InterPro"/>
</dbReference>
<dbReference type="Pfam" id="PF00675">
    <property type="entry name" value="Peptidase_M16"/>
    <property type="match status" value="2"/>
</dbReference>
<dbReference type="InterPro" id="IPR011765">
    <property type="entry name" value="Pept_M16_N"/>
</dbReference>
<dbReference type="Proteomes" id="UP000317093">
    <property type="component" value="Chromosome"/>
</dbReference>
<feature type="domain" description="Peptidase M16 N-terminal" evidence="3">
    <location>
        <begin position="491"/>
        <end position="610"/>
    </location>
</feature>
<dbReference type="RefSeq" id="WP_145262220.1">
    <property type="nucleotide sequence ID" value="NZ_CP036279.1"/>
</dbReference>
<dbReference type="EMBL" id="CP036279">
    <property type="protein sequence ID" value="QDU64191.1"/>
    <property type="molecule type" value="Genomic_DNA"/>
</dbReference>
<reference evidence="5 6" key="1">
    <citation type="submission" date="2019-02" db="EMBL/GenBank/DDBJ databases">
        <title>Deep-cultivation of Planctomycetes and their phenomic and genomic characterization uncovers novel biology.</title>
        <authorList>
            <person name="Wiegand S."/>
            <person name="Jogler M."/>
            <person name="Boedeker C."/>
            <person name="Pinto D."/>
            <person name="Vollmers J."/>
            <person name="Rivas-Marin E."/>
            <person name="Kohn T."/>
            <person name="Peeters S.H."/>
            <person name="Heuer A."/>
            <person name="Rast P."/>
            <person name="Oberbeckmann S."/>
            <person name="Bunk B."/>
            <person name="Jeske O."/>
            <person name="Meyerdierks A."/>
            <person name="Storesund J.E."/>
            <person name="Kallscheuer N."/>
            <person name="Luecker S."/>
            <person name="Lage O.M."/>
            <person name="Pohl T."/>
            <person name="Merkel B.J."/>
            <person name="Hornburger P."/>
            <person name="Mueller R.-W."/>
            <person name="Bruemmer F."/>
            <person name="Labrenz M."/>
            <person name="Spormann A.M."/>
            <person name="Op den Camp H."/>
            <person name="Overmann J."/>
            <person name="Amann R."/>
            <person name="Jetten M.S.M."/>
            <person name="Mascher T."/>
            <person name="Medema M.H."/>
            <person name="Devos D.P."/>
            <person name="Kaster A.-K."/>
            <person name="Ovreas L."/>
            <person name="Rohde M."/>
            <person name="Galperin M.Y."/>
            <person name="Jogler C."/>
        </authorList>
    </citation>
    <scope>NUCLEOTIDE SEQUENCE [LARGE SCALE GENOMIC DNA]</scope>
    <source>
        <strain evidence="5 6">Pan216</strain>
    </source>
</reference>
<dbReference type="GO" id="GO:0006508">
    <property type="term" value="P:proteolysis"/>
    <property type="evidence" value="ECO:0007669"/>
    <property type="project" value="UniProtKB-KW"/>
</dbReference>
<feature type="region of interest" description="Disordered" evidence="2">
    <location>
        <begin position="425"/>
        <end position="459"/>
    </location>
</feature>
<evidence type="ECO:0000259" key="4">
    <source>
        <dbReference type="Pfam" id="PF05193"/>
    </source>
</evidence>
<sequence>MSNILEFALDRYRLGNGLEVVLHQDRAIPIVAVNLWYHVGSKNESPTLTGLAHLFEHLMFEGSAGYDDEYFKPLQEAGGSINGSTSNDRTNYYEVVPSNFLERALWMEADRMGRLLPVLSEAKLENQRSVVQNERRQRIDNQPYGRASEVMAKQLYPDDHPYSWPVIGWMEHIEAATLQDAKDFFETYYRPSNASLVVAGDFEAPTTKDWIERYFGGIPDGSKPPIQEVIESPLDGSRSTELEDRVALPRLDLAWPGITRFHADEPALDFAAQVLAGRSKDSRLKRILDRERRLISTIGAYNATLKLTGQFGIRAYALPGKSLDEIEVVIREQIAELASTPPTEDEMTRIRNFYANQAYARIETLLGRADAFNHYLFYAGDLHARSFIVELDAYQTVTAEDVQRVTASYLNGPYASVRVLPQGGQAKAAREVTEDRSGTHVPKKKGHHDHLPDAGPDPDFRAPAIERATASCGLDLLFVRWPRLPRIDYLLLMRAGSSHDVADKSGLARLTSELLDEGTVRHQGLGLVRKLDHLGATLQSSMGVESGSLSLRCLREMRHESFALLAEVLRQPMLAEDDFERERGRLLAEIAYREEQPAYLADEAIDEAIFGSDHPYGRCCDGREEDLRRIGRADVVDFFERRYRPDGATLLVVGDTTLAEVMEMVEHHFADWKQRGSTDMPTPFERPDVNGQHVVTVDRPGSAQSVIRVGRASIARSSPDYLPLLVANTVLGGQFASRLNLSLREEKGLTYGARSSLTLRRAGGAFTAGAAVQSSGTREAVEEFLTQIASLSDGKPITQEELDYAKAYLIRRFPARFETSGGILSHLAQLALYDLPDDYYSHYVTGIRELTLATVDEVIRRHLRLEGTRVVVVGDPEQTGDLADAVGAIMNGATS</sequence>
<keyword evidence="5" id="KW-0378">Hydrolase</keyword>
<dbReference type="InterPro" id="IPR011249">
    <property type="entry name" value="Metalloenz_LuxS/M16"/>
</dbReference>
<feature type="domain" description="Peptidase M16 C-terminal" evidence="4">
    <location>
        <begin position="630"/>
        <end position="808"/>
    </location>
</feature>
<dbReference type="Gene3D" id="3.30.830.10">
    <property type="entry name" value="Metalloenzyme, LuxS/M16 peptidase-like"/>
    <property type="match status" value="4"/>
</dbReference>
<dbReference type="GO" id="GO:0004222">
    <property type="term" value="F:metalloendopeptidase activity"/>
    <property type="evidence" value="ECO:0007669"/>
    <property type="project" value="UniProtKB-EC"/>
</dbReference>
<dbReference type="Pfam" id="PF05193">
    <property type="entry name" value="Peptidase_M16_C"/>
    <property type="match status" value="2"/>
</dbReference>
<name>A0A518BB26_9BACT</name>
<feature type="domain" description="Peptidase M16 C-terminal" evidence="4">
    <location>
        <begin position="176"/>
        <end position="352"/>
    </location>
</feature>
<evidence type="ECO:0000256" key="2">
    <source>
        <dbReference type="SAM" id="MobiDB-lite"/>
    </source>
</evidence>
<gene>
    <name evidence="5" type="primary">ptrA_2</name>
    <name evidence="5" type="ORF">Pan216_50800</name>
</gene>
<dbReference type="KEGG" id="knv:Pan216_50800"/>
<feature type="domain" description="Peptidase M16 N-terminal" evidence="3">
    <location>
        <begin position="20"/>
        <end position="142"/>
    </location>
</feature>
<dbReference type="InterPro" id="IPR050361">
    <property type="entry name" value="MPP/UQCRC_Complex"/>
</dbReference>
<dbReference type="PANTHER" id="PTHR11851:SF49">
    <property type="entry name" value="MITOCHONDRIAL-PROCESSING PEPTIDASE SUBUNIT ALPHA"/>
    <property type="match status" value="1"/>
</dbReference>
<evidence type="ECO:0000313" key="6">
    <source>
        <dbReference type="Proteomes" id="UP000317093"/>
    </source>
</evidence>
<dbReference type="EC" id="3.4.24.55" evidence="5"/>
<evidence type="ECO:0000313" key="5">
    <source>
        <dbReference type="EMBL" id="QDU64191.1"/>
    </source>
</evidence>
<proteinExistence type="inferred from homology"/>
<dbReference type="OrthoDB" id="9811314at2"/>
<organism evidence="5 6">
    <name type="scientific">Kolteria novifilia</name>
    <dbReference type="NCBI Taxonomy" id="2527975"/>
    <lineage>
        <taxon>Bacteria</taxon>
        <taxon>Pseudomonadati</taxon>
        <taxon>Planctomycetota</taxon>
        <taxon>Planctomycetia</taxon>
        <taxon>Kolteriales</taxon>
        <taxon>Kolteriaceae</taxon>
        <taxon>Kolteria</taxon>
    </lineage>
</organism>
<feature type="compositionally biased region" description="Basic and acidic residues" evidence="2">
    <location>
        <begin position="428"/>
        <end position="438"/>
    </location>
</feature>
<dbReference type="SUPFAM" id="SSF63411">
    <property type="entry name" value="LuxS/MPP-like metallohydrolase"/>
    <property type="match status" value="4"/>
</dbReference>
<accession>A0A518BB26</accession>
<comment type="similarity">
    <text evidence="1">Belongs to the peptidase M16 family.</text>
</comment>
<keyword evidence="5" id="KW-0645">Protease</keyword>
<dbReference type="PANTHER" id="PTHR11851">
    <property type="entry name" value="METALLOPROTEASE"/>
    <property type="match status" value="1"/>
</dbReference>
<evidence type="ECO:0000259" key="3">
    <source>
        <dbReference type="Pfam" id="PF00675"/>
    </source>
</evidence>
<evidence type="ECO:0000256" key="1">
    <source>
        <dbReference type="ARBA" id="ARBA00007261"/>
    </source>
</evidence>
<dbReference type="InterPro" id="IPR007863">
    <property type="entry name" value="Peptidase_M16_C"/>
</dbReference>
<keyword evidence="6" id="KW-1185">Reference proteome</keyword>
<protein>
    <submittedName>
        <fullName evidence="5">Protease 3</fullName>
        <ecNumber evidence="5">3.4.24.55</ecNumber>
    </submittedName>
</protein>
<dbReference type="AlphaFoldDB" id="A0A518BB26"/>